<feature type="compositionally biased region" description="Low complexity" evidence="1">
    <location>
        <begin position="410"/>
        <end position="419"/>
    </location>
</feature>
<dbReference type="GO" id="GO:0016788">
    <property type="term" value="F:hydrolase activity, acting on ester bonds"/>
    <property type="evidence" value="ECO:0007669"/>
    <property type="project" value="TreeGrafter"/>
</dbReference>
<dbReference type="Pfam" id="PF00149">
    <property type="entry name" value="Metallophos"/>
    <property type="match status" value="1"/>
</dbReference>
<reference evidence="4" key="2">
    <citation type="submission" date="2023-06" db="EMBL/GenBank/DDBJ databases">
        <authorList>
            <consortium name="Lawrence Berkeley National Laboratory"/>
            <person name="Haridas S."/>
            <person name="Hensen N."/>
            <person name="Bonometti L."/>
            <person name="Westerberg I."/>
            <person name="Brannstrom I.O."/>
            <person name="Guillou S."/>
            <person name="Cros-Aarteil S."/>
            <person name="Calhoun S."/>
            <person name="Kuo A."/>
            <person name="Mondo S."/>
            <person name="Pangilinan J."/>
            <person name="Riley R."/>
            <person name="Labutti K."/>
            <person name="Andreopoulos B."/>
            <person name="Lipzen A."/>
            <person name="Chen C."/>
            <person name="Yanf M."/>
            <person name="Daum C."/>
            <person name="Ng V."/>
            <person name="Clum A."/>
            <person name="Steindorff A."/>
            <person name="Ohm R."/>
            <person name="Martin F."/>
            <person name="Silar P."/>
            <person name="Natvig D."/>
            <person name="Lalanne C."/>
            <person name="Gautier V."/>
            <person name="Ament-Velasquez S.L."/>
            <person name="Kruys A."/>
            <person name="Hutchinson M.I."/>
            <person name="Powell A.J."/>
            <person name="Barry K."/>
            <person name="Miller A.N."/>
            <person name="Grigoriev I.V."/>
            <person name="Debuchy R."/>
            <person name="Gladieux P."/>
            <person name="Thoren M.H."/>
            <person name="Johannesson H."/>
        </authorList>
    </citation>
    <scope>NUCLEOTIDE SEQUENCE</scope>
    <source>
        <strain evidence="4">CBS 955.72</strain>
    </source>
</reference>
<sequence length="427" mass="46215">MLFASVVRILDLVVLGRLSSVPWRKQASNGDQDSAPLTFRPDGTFQISIFEDLHFGENAWDTWGPQQDINSVKVLNTVLDTEPAIDLVVLNGDLITGENTFLENSTHYLDQIIAPLLDRNLTWASTYGNHDSDFNLSRSALLAREQQHPNARTTNMLPNTTTAGVTNYYLPIHPHACPSCAPALLLWFFDSRGGFAFQQTTSSGARVGQPNWVDAPVATWFRDTNAALVAANDGQLIPALAFVHIPINASLALQDRGVDEHRQPGINDDVPLARQAQGWCPGGTDGGGCEYGGQDGAFMEAVAGTEGLVAVFSGHDHGDSWCYRWDGVVEGMAVEGKGVTLCFGQRSGYGGYGSWIRGARQVVVTMEEDGVQVDTFVRLESGDVVGAVTLNETYGLDSYPATPNDKTRCPTLPQASLPSPLLPPPYH</sequence>
<dbReference type="PANTHER" id="PTHR32440">
    <property type="entry name" value="PHOSPHATASE DCR2-RELATED-RELATED"/>
    <property type="match status" value="1"/>
</dbReference>
<feature type="chain" id="PRO_5042508619" evidence="2">
    <location>
        <begin position="17"/>
        <end position="427"/>
    </location>
</feature>
<evidence type="ECO:0000259" key="3">
    <source>
        <dbReference type="Pfam" id="PF00149"/>
    </source>
</evidence>
<dbReference type="Proteomes" id="UP001275084">
    <property type="component" value="Unassembled WGS sequence"/>
</dbReference>
<evidence type="ECO:0000313" key="5">
    <source>
        <dbReference type="Proteomes" id="UP001275084"/>
    </source>
</evidence>
<accession>A0AAJ0MAW2</accession>
<evidence type="ECO:0000313" key="4">
    <source>
        <dbReference type="EMBL" id="KAK3346517.1"/>
    </source>
</evidence>
<dbReference type="PANTHER" id="PTHR32440:SF11">
    <property type="entry name" value="METALLOPHOSPHOESTERASE DOMAIN-CONTAINING PROTEIN"/>
    <property type="match status" value="1"/>
</dbReference>
<keyword evidence="5" id="KW-1185">Reference proteome</keyword>
<proteinExistence type="predicted"/>
<organism evidence="4 5">
    <name type="scientific">Lasiosphaeria hispida</name>
    <dbReference type="NCBI Taxonomy" id="260671"/>
    <lineage>
        <taxon>Eukaryota</taxon>
        <taxon>Fungi</taxon>
        <taxon>Dikarya</taxon>
        <taxon>Ascomycota</taxon>
        <taxon>Pezizomycotina</taxon>
        <taxon>Sordariomycetes</taxon>
        <taxon>Sordariomycetidae</taxon>
        <taxon>Sordariales</taxon>
        <taxon>Lasiosphaeriaceae</taxon>
        <taxon>Lasiosphaeria</taxon>
    </lineage>
</organism>
<dbReference type="InterPro" id="IPR029052">
    <property type="entry name" value="Metallo-depent_PP-like"/>
</dbReference>
<feature type="signal peptide" evidence="2">
    <location>
        <begin position="1"/>
        <end position="16"/>
    </location>
</feature>
<evidence type="ECO:0000256" key="1">
    <source>
        <dbReference type="SAM" id="MobiDB-lite"/>
    </source>
</evidence>
<comment type="caution">
    <text evidence="4">The sequence shown here is derived from an EMBL/GenBank/DDBJ whole genome shotgun (WGS) entry which is preliminary data.</text>
</comment>
<dbReference type="CDD" id="cd07383">
    <property type="entry name" value="MPP_Dcr2"/>
    <property type="match status" value="1"/>
</dbReference>
<name>A0AAJ0MAW2_9PEZI</name>
<dbReference type="EMBL" id="JAUIQD010000006">
    <property type="protein sequence ID" value="KAK3346517.1"/>
    <property type="molecule type" value="Genomic_DNA"/>
</dbReference>
<dbReference type="InterPro" id="IPR004843">
    <property type="entry name" value="Calcineurin-like_PHP"/>
</dbReference>
<gene>
    <name evidence="4" type="ORF">B0T25DRAFT_592682</name>
</gene>
<feature type="region of interest" description="Disordered" evidence="1">
    <location>
        <begin position="399"/>
        <end position="427"/>
    </location>
</feature>
<evidence type="ECO:0000256" key="2">
    <source>
        <dbReference type="SAM" id="SignalP"/>
    </source>
</evidence>
<keyword evidence="2" id="KW-0732">Signal</keyword>
<dbReference type="GO" id="GO:0005737">
    <property type="term" value="C:cytoplasm"/>
    <property type="evidence" value="ECO:0007669"/>
    <property type="project" value="TreeGrafter"/>
</dbReference>
<feature type="domain" description="Calcineurin-like phosphoesterase" evidence="3">
    <location>
        <begin position="52"/>
        <end position="317"/>
    </location>
</feature>
<protein>
    <submittedName>
        <fullName evidence="4">Metallo-dependent phosphatase-like protein</fullName>
    </submittedName>
</protein>
<reference evidence="4" key="1">
    <citation type="journal article" date="2023" name="Mol. Phylogenet. Evol.">
        <title>Genome-scale phylogeny and comparative genomics of the fungal order Sordariales.</title>
        <authorList>
            <person name="Hensen N."/>
            <person name="Bonometti L."/>
            <person name="Westerberg I."/>
            <person name="Brannstrom I.O."/>
            <person name="Guillou S."/>
            <person name="Cros-Aarteil S."/>
            <person name="Calhoun S."/>
            <person name="Haridas S."/>
            <person name="Kuo A."/>
            <person name="Mondo S."/>
            <person name="Pangilinan J."/>
            <person name="Riley R."/>
            <person name="LaButti K."/>
            <person name="Andreopoulos B."/>
            <person name="Lipzen A."/>
            <person name="Chen C."/>
            <person name="Yan M."/>
            <person name="Daum C."/>
            <person name="Ng V."/>
            <person name="Clum A."/>
            <person name="Steindorff A."/>
            <person name="Ohm R.A."/>
            <person name="Martin F."/>
            <person name="Silar P."/>
            <person name="Natvig D.O."/>
            <person name="Lalanne C."/>
            <person name="Gautier V."/>
            <person name="Ament-Velasquez S.L."/>
            <person name="Kruys A."/>
            <person name="Hutchinson M.I."/>
            <person name="Powell A.J."/>
            <person name="Barry K."/>
            <person name="Miller A.N."/>
            <person name="Grigoriev I.V."/>
            <person name="Debuchy R."/>
            <person name="Gladieux P."/>
            <person name="Hiltunen Thoren M."/>
            <person name="Johannesson H."/>
        </authorList>
    </citation>
    <scope>NUCLEOTIDE SEQUENCE</scope>
    <source>
        <strain evidence="4">CBS 955.72</strain>
    </source>
</reference>
<dbReference type="AlphaFoldDB" id="A0AAJ0MAW2"/>
<dbReference type="Gene3D" id="3.60.21.10">
    <property type="match status" value="1"/>
</dbReference>
<dbReference type="SUPFAM" id="SSF56300">
    <property type="entry name" value="Metallo-dependent phosphatases"/>
    <property type="match status" value="1"/>
</dbReference>